<evidence type="ECO:0000256" key="1">
    <source>
        <dbReference type="SAM" id="MobiDB-lite"/>
    </source>
</evidence>
<evidence type="ECO:0000313" key="2">
    <source>
        <dbReference type="EnsemblPlants" id="LPERR09G08360.1"/>
    </source>
</evidence>
<keyword evidence="3" id="KW-1185">Reference proteome</keyword>
<dbReference type="AlphaFoldDB" id="A0A0D9XE54"/>
<feature type="region of interest" description="Disordered" evidence="1">
    <location>
        <begin position="41"/>
        <end position="91"/>
    </location>
</feature>
<dbReference type="EnsemblPlants" id="LPERR09G08360.1">
    <property type="protein sequence ID" value="LPERR09G08360.1"/>
    <property type="gene ID" value="LPERR09G08360"/>
</dbReference>
<sequence length="91" mass="10216">MQAEPTRVVFLLWTAAAMAGRTRSHRHCRISLLSGRTLEGEIPGRLEQSEAEEQTEGATAVKQGKSPNFFLDDKKSTSLFSKSPSRRQPQW</sequence>
<reference evidence="2" key="3">
    <citation type="submission" date="2015-04" db="UniProtKB">
        <authorList>
            <consortium name="EnsemblPlants"/>
        </authorList>
    </citation>
    <scope>IDENTIFICATION</scope>
</reference>
<protein>
    <submittedName>
        <fullName evidence="2">Uncharacterized protein</fullName>
    </submittedName>
</protein>
<reference evidence="2 3" key="1">
    <citation type="submission" date="2012-08" db="EMBL/GenBank/DDBJ databases">
        <title>Oryza genome evolution.</title>
        <authorList>
            <person name="Wing R.A."/>
        </authorList>
    </citation>
    <scope>NUCLEOTIDE SEQUENCE</scope>
</reference>
<feature type="compositionally biased region" description="Polar residues" evidence="1">
    <location>
        <begin position="77"/>
        <end position="91"/>
    </location>
</feature>
<reference evidence="3" key="2">
    <citation type="submission" date="2013-12" db="EMBL/GenBank/DDBJ databases">
        <authorList>
            <person name="Yu Y."/>
            <person name="Lee S."/>
            <person name="de Baynast K."/>
            <person name="Wissotski M."/>
            <person name="Liu L."/>
            <person name="Talag J."/>
            <person name="Goicoechea J."/>
            <person name="Angelova A."/>
            <person name="Jetty R."/>
            <person name="Kudrna D."/>
            <person name="Golser W."/>
            <person name="Rivera L."/>
            <person name="Zhang J."/>
            <person name="Wing R."/>
        </authorList>
    </citation>
    <scope>NUCLEOTIDE SEQUENCE</scope>
</reference>
<proteinExistence type="predicted"/>
<organism evidence="2 3">
    <name type="scientific">Leersia perrieri</name>
    <dbReference type="NCBI Taxonomy" id="77586"/>
    <lineage>
        <taxon>Eukaryota</taxon>
        <taxon>Viridiplantae</taxon>
        <taxon>Streptophyta</taxon>
        <taxon>Embryophyta</taxon>
        <taxon>Tracheophyta</taxon>
        <taxon>Spermatophyta</taxon>
        <taxon>Magnoliopsida</taxon>
        <taxon>Liliopsida</taxon>
        <taxon>Poales</taxon>
        <taxon>Poaceae</taxon>
        <taxon>BOP clade</taxon>
        <taxon>Oryzoideae</taxon>
        <taxon>Oryzeae</taxon>
        <taxon>Oryzinae</taxon>
        <taxon>Leersia</taxon>
    </lineage>
</organism>
<dbReference type="Gramene" id="LPERR09G08360.1">
    <property type="protein sequence ID" value="LPERR09G08360.1"/>
    <property type="gene ID" value="LPERR09G08360"/>
</dbReference>
<evidence type="ECO:0000313" key="3">
    <source>
        <dbReference type="Proteomes" id="UP000032180"/>
    </source>
</evidence>
<accession>A0A0D9XE54</accession>
<name>A0A0D9XE54_9ORYZ</name>
<dbReference type="HOGENOM" id="CLU_2430275_0_0_1"/>
<dbReference type="Proteomes" id="UP000032180">
    <property type="component" value="Chromosome 9"/>
</dbReference>